<dbReference type="RefSeq" id="WP_068692585.1">
    <property type="nucleotide sequence ID" value="NZ_CP063196.1"/>
</dbReference>
<evidence type="ECO:0000313" key="1">
    <source>
        <dbReference type="EMBL" id="UOE20086.1"/>
    </source>
</evidence>
<dbReference type="Proteomes" id="UP000265719">
    <property type="component" value="Chromosome"/>
</dbReference>
<dbReference type="Gene3D" id="3.20.20.140">
    <property type="entry name" value="Metal-dependent hydrolases"/>
    <property type="match status" value="1"/>
</dbReference>
<dbReference type="OrthoDB" id="9803027at2"/>
<organism evidence="1 2">
    <name type="scientific">Thermobifida halotolerans</name>
    <dbReference type="NCBI Taxonomy" id="483545"/>
    <lineage>
        <taxon>Bacteria</taxon>
        <taxon>Bacillati</taxon>
        <taxon>Actinomycetota</taxon>
        <taxon>Actinomycetes</taxon>
        <taxon>Streptosporangiales</taxon>
        <taxon>Nocardiopsidaceae</taxon>
        <taxon>Thermobifida</taxon>
    </lineage>
</organism>
<reference evidence="1" key="1">
    <citation type="submission" date="2020-10" db="EMBL/GenBank/DDBJ databases">
        <title>De novo genome project of the cellulose decomposer Thermobifida halotolerans type strain.</title>
        <authorList>
            <person name="Nagy I."/>
            <person name="Horvath B."/>
            <person name="Kukolya J."/>
            <person name="Nagy I."/>
            <person name="Orsini M."/>
        </authorList>
    </citation>
    <scope>NUCLEOTIDE SEQUENCE</scope>
    <source>
        <strain evidence="1">DSM 44931</strain>
    </source>
</reference>
<gene>
    <name evidence="1" type="ORF">NI17_002220</name>
</gene>
<dbReference type="InterPro" id="IPR011059">
    <property type="entry name" value="Metal-dep_hydrolase_composite"/>
</dbReference>
<dbReference type="GO" id="GO:0006145">
    <property type="term" value="P:purine nucleobase catabolic process"/>
    <property type="evidence" value="ECO:0007669"/>
    <property type="project" value="TreeGrafter"/>
</dbReference>
<dbReference type="GO" id="GO:0005737">
    <property type="term" value="C:cytoplasm"/>
    <property type="evidence" value="ECO:0007669"/>
    <property type="project" value="TreeGrafter"/>
</dbReference>
<dbReference type="InterPro" id="IPR050138">
    <property type="entry name" value="DHOase/Allantoinase_Hydrolase"/>
</dbReference>
<protein>
    <submittedName>
        <fullName evidence="1">Amidohydrolase family protein</fullName>
    </submittedName>
</protein>
<sequence>MRQFDLVIRSQRAVTPTGVGPAAVAVAGGRVAAVADHSADLPCRNETDLGEVALLPGMVDIDAAVQTPGQLLSQGYARTTRAAAAGGITTLVVAPAPAQPAITSTEALRAHLHASASNCAVHVAFLGGVTPRSSSAELADLRANGVVGFACSLSDGGGPDLAPLDDVYLGKSMAEVAAMDVPLVVHAEDSGELGTPVGPNNSALLAARPPRAERRGLERVLAAARTSGARAHIAPFVAAECAAILAAARAIGIPVSAQTSPHYLCLPAEHVPDSDPSYRCRPPLRSDANRGALWNALLHGADSLGDAIVDSVASGHRPGTGIAAIRWTLPALWTAARRRGRGLTELSRWTAQRPAELMGLAAKGRIEAGRDADLVAFDPDAHQVVSGSGGGPYTGRRLQGRVVGTWVCGVPVSTEPEDDPPLHGGPLLSAYN</sequence>
<dbReference type="Pfam" id="PF01979">
    <property type="entry name" value="Amidohydro_1"/>
    <property type="match status" value="1"/>
</dbReference>
<dbReference type="InterPro" id="IPR006680">
    <property type="entry name" value="Amidohydro-rel"/>
</dbReference>
<dbReference type="InterPro" id="IPR032466">
    <property type="entry name" value="Metal_Hydrolase"/>
</dbReference>
<dbReference type="EMBL" id="CP063196">
    <property type="protein sequence ID" value="UOE20086.1"/>
    <property type="molecule type" value="Genomic_DNA"/>
</dbReference>
<dbReference type="AlphaFoldDB" id="A0A399G342"/>
<dbReference type="SUPFAM" id="SSF51556">
    <property type="entry name" value="Metallo-dependent hydrolases"/>
    <property type="match status" value="1"/>
</dbReference>
<dbReference type="PANTHER" id="PTHR43668:SF2">
    <property type="entry name" value="ALLANTOINASE"/>
    <property type="match status" value="1"/>
</dbReference>
<dbReference type="PANTHER" id="PTHR43668">
    <property type="entry name" value="ALLANTOINASE"/>
    <property type="match status" value="1"/>
</dbReference>
<accession>A0A399G342</accession>
<dbReference type="SUPFAM" id="SSF51338">
    <property type="entry name" value="Composite domain of metallo-dependent hydrolases"/>
    <property type="match status" value="1"/>
</dbReference>
<dbReference type="KEGG" id="thao:NI17_002220"/>
<evidence type="ECO:0000313" key="2">
    <source>
        <dbReference type="Proteomes" id="UP000265719"/>
    </source>
</evidence>
<keyword evidence="2" id="KW-1185">Reference proteome</keyword>
<proteinExistence type="predicted"/>
<dbReference type="GO" id="GO:0004038">
    <property type="term" value="F:allantoinase activity"/>
    <property type="evidence" value="ECO:0007669"/>
    <property type="project" value="TreeGrafter"/>
</dbReference>
<name>A0A399G342_9ACTN</name>